<evidence type="ECO:0000259" key="6">
    <source>
        <dbReference type="Pfam" id="PF07980"/>
    </source>
</evidence>
<evidence type="ECO:0000313" key="9">
    <source>
        <dbReference type="Proteomes" id="UP000664034"/>
    </source>
</evidence>
<dbReference type="Proteomes" id="UP000664034">
    <property type="component" value="Unassembled WGS sequence"/>
</dbReference>
<dbReference type="AlphaFoldDB" id="A0A939GNP2"/>
<dbReference type="GO" id="GO:0009279">
    <property type="term" value="C:cell outer membrane"/>
    <property type="evidence" value="ECO:0007669"/>
    <property type="project" value="UniProtKB-SubCell"/>
</dbReference>
<gene>
    <name evidence="8" type="ORF">J2I47_24850</name>
</gene>
<dbReference type="SUPFAM" id="SSF48452">
    <property type="entry name" value="TPR-like"/>
    <property type="match status" value="1"/>
</dbReference>
<organism evidence="8 9">
    <name type="scientific">Fibrella rubiginis</name>
    <dbReference type="NCBI Taxonomy" id="2817060"/>
    <lineage>
        <taxon>Bacteria</taxon>
        <taxon>Pseudomonadati</taxon>
        <taxon>Bacteroidota</taxon>
        <taxon>Cytophagia</taxon>
        <taxon>Cytophagales</taxon>
        <taxon>Spirosomataceae</taxon>
        <taxon>Fibrella</taxon>
    </lineage>
</organism>
<protein>
    <submittedName>
        <fullName evidence="8">RagB/SusD family nutrient uptake outer membrane protein</fullName>
    </submittedName>
</protein>
<accession>A0A939GNP2</accession>
<dbReference type="InterPro" id="IPR012944">
    <property type="entry name" value="SusD_RagB_dom"/>
</dbReference>
<keyword evidence="3" id="KW-0732">Signal</keyword>
<keyword evidence="4" id="KW-0472">Membrane</keyword>
<dbReference type="Gene3D" id="1.25.40.390">
    <property type="match status" value="1"/>
</dbReference>
<evidence type="ECO:0000256" key="3">
    <source>
        <dbReference type="ARBA" id="ARBA00022729"/>
    </source>
</evidence>
<dbReference type="Pfam" id="PF14322">
    <property type="entry name" value="SusD-like_3"/>
    <property type="match status" value="1"/>
</dbReference>
<comment type="similarity">
    <text evidence="2">Belongs to the SusD family.</text>
</comment>
<name>A0A939GNP2_9BACT</name>
<comment type="caution">
    <text evidence="8">The sequence shown here is derived from an EMBL/GenBank/DDBJ whole genome shotgun (WGS) entry which is preliminary data.</text>
</comment>
<dbReference type="RefSeq" id="WP_207367326.1">
    <property type="nucleotide sequence ID" value="NZ_JAFMYV010000017.1"/>
</dbReference>
<dbReference type="Pfam" id="PF07980">
    <property type="entry name" value="SusD_RagB"/>
    <property type="match status" value="1"/>
</dbReference>
<keyword evidence="5" id="KW-0998">Cell outer membrane</keyword>
<evidence type="ECO:0000256" key="2">
    <source>
        <dbReference type="ARBA" id="ARBA00006275"/>
    </source>
</evidence>
<keyword evidence="9" id="KW-1185">Reference proteome</keyword>
<dbReference type="PROSITE" id="PS51257">
    <property type="entry name" value="PROKAR_LIPOPROTEIN"/>
    <property type="match status" value="1"/>
</dbReference>
<feature type="domain" description="RagB/SusD" evidence="6">
    <location>
        <begin position="310"/>
        <end position="582"/>
    </location>
</feature>
<dbReference type="InterPro" id="IPR033985">
    <property type="entry name" value="SusD-like_N"/>
</dbReference>
<evidence type="ECO:0000313" key="8">
    <source>
        <dbReference type="EMBL" id="MBO0939798.1"/>
    </source>
</evidence>
<reference evidence="8" key="1">
    <citation type="submission" date="2021-03" db="EMBL/GenBank/DDBJ databases">
        <title>Fibrella sp. HMF5335 genome sequencing and assembly.</title>
        <authorList>
            <person name="Kang H."/>
            <person name="Kim H."/>
            <person name="Bae S."/>
            <person name="Joh K."/>
        </authorList>
    </citation>
    <scope>NUCLEOTIDE SEQUENCE</scope>
    <source>
        <strain evidence="8">HMF5335</strain>
    </source>
</reference>
<evidence type="ECO:0000256" key="5">
    <source>
        <dbReference type="ARBA" id="ARBA00023237"/>
    </source>
</evidence>
<dbReference type="InterPro" id="IPR011990">
    <property type="entry name" value="TPR-like_helical_dom_sf"/>
</dbReference>
<sequence>MMKLQSTQKISAWAAAIALSCTLGVVSCNENKFLDVNNPNILSSATFPTRLVDMDLSLIDLYGRFRQGFYSDQFRYIAILPDHTADMGYNGSGFNEYAEIRLTPGDGSLGFYWNTHNEAMIRCNNFLINAEKLRPTFTKDDQAKLAVMEGQARFLRALHYFIIESLFGETMIQTDADRAKKGIPLWNGTLAQSVSDAAKPRATVGEVWDFIIADLTKSAELLKGVKWDEANKPRATEWSAKALLGKAYVFTKQYAKARDVLKDVIDNSGKKLVDFQTFSTMFNGMNEFNDESLFEINLTPDRKDIWNSQLNTSTQYGIFISPSYLEDDGKGEGTNGFGNLFIHDRSIDRFGFADQTTATEQMKTKAYFDKSVQARVNKTIDPRMLVGTLQPWVDSIYVFDKWRKVTKNRAEGFVLTDNKGFNHRKYVLLDRGVWQGNSESLANNFIVLRMGDVMLLYAEALKETGNTAGALEALNMVHRRAYDVPVSKPSKYDYKTLTDKTATVGAGDHLANDPLKYERWAELFAEGHWWFDVCRWKIGDKEAAYYKKVKSGDLIWNDRKYAFPIPQDEVLSNPKIVQNPGY</sequence>
<evidence type="ECO:0000259" key="7">
    <source>
        <dbReference type="Pfam" id="PF14322"/>
    </source>
</evidence>
<feature type="domain" description="SusD-like N-terminal" evidence="7">
    <location>
        <begin position="32"/>
        <end position="248"/>
    </location>
</feature>
<dbReference type="EMBL" id="JAFMYV010000017">
    <property type="protein sequence ID" value="MBO0939798.1"/>
    <property type="molecule type" value="Genomic_DNA"/>
</dbReference>
<evidence type="ECO:0000256" key="1">
    <source>
        <dbReference type="ARBA" id="ARBA00004442"/>
    </source>
</evidence>
<evidence type="ECO:0000256" key="4">
    <source>
        <dbReference type="ARBA" id="ARBA00023136"/>
    </source>
</evidence>
<proteinExistence type="inferred from homology"/>
<comment type="subcellular location">
    <subcellularLocation>
        <location evidence="1">Cell outer membrane</location>
    </subcellularLocation>
</comment>